<dbReference type="Gene3D" id="1.25.40.10">
    <property type="entry name" value="Tetratricopeptide repeat domain"/>
    <property type="match status" value="1"/>
</dbReference>
<evidence type="ECO:0000313" key="2">
    <source>
        <dbReference type="EMBL" id="KKA22395.1"/>
    </source>
</evidence>
<protein>
    <submittedName>
        <fullName evidence="2">CIA84-like protein</fullName>
    </submittedName>
</protein>
<dbReference type="Pfam" id="PF01535">
    <property type="entry name" value="PPR"/>
    <property type="match status" value="2"/>
</dbReference>
<accession>A0A0F4YWC4</accession>
<dbReference type="InterPro" id="IPR011990">
    <property type="entry name" value="TPR-like_helical_dom_sf"/>
</dbReference>
<evidence type="ECO:0000313" key="3">
    <source>
        <dbReference type="Proteomes" id="UP000053958"/>
    </source>
</evidence>
<evidence type="ECO:0000256" key="1">
    <source>
        <dbReference type="PROSITE-ProRule" id="PRU00708"/>
    </source>
</evidence>
<dbReference type="EMBL" id="LASV01000143">
    <property type="protein sequence ID" value="KKA22395.1"/>
    <property type="molecule type" value="Genomic_DNA"/>
</dbReference>
<name>A0A0F4YWC4_RASE3</name>
<reference evidence="2 3" key="1">
    <citation type="submission" date="2015-04" db="EMBL/GenBank/DDBJ databases">
        <authorList>
            <person name="Heijne W.H."/>
            <person name="Fedorova N.D."/>
            <person name="Nierman W.C."/>
            <person name="Vollebregt A.W."/>
            <person name="Zhao Z."/>
            <person name="Wu L."/>
            <person name="Kumar M."/>
            <person name="Stam H."/>
            <person name="van den Berg M.A."/>
            <person name="Pel H.J."/>
        </authorList>
    </citation>
    <scope>NUCLEOTIDE SEQUENCE [LARGE SCALE GENOMIC DNA]</scope>
    <source>
        <strain evidence="2 3">CBS 393.64</strain>
    </source>
</reference>
<dbReference type="InterPro" id="IPR050667">
    <property type="entry name" value="PPR-containing_protein"/>
</dbReference>
<sequence length="792" mass="91038">MQSHLTRRVFRAILNNEPFRFSHCRGRLLHSLPSHRARRVYLHERGHVQRRGFFAFPTPPPPDQHQAIALETGLKPMSDLVRSLQNRSRPPPHDTLSKAFRDFFKPRVETPGVITGFHGRLLVATWRYLKERQEELDPKDWEAVFSRDNLETILHVLAEATCLPESHDAVRKVARFAFLELSADRGSDADDIDRQTLLAYIRVLSMNGDPEEAYRVTITFRRRLLKSKPSPWLWVMKGFAMNHDRRRLWRTVEGIEKHGDIFDQATHEEVTMMLLQEDLVEAAKTMYECPISGGGEPTMATKLAMIKASIMQSDLDWARNVLHSLPPTPNADTRDIHLLWEAACGSGASALAEKLDTWSAKDPQILQSLSISCVNTLIEFANAVGNPQLAADFAALTSQWGLQPDVQTVMLQLESRIQASDLKGTLEYLRELENSDSIADISLPLMDKLITMLCLSEQADPLFDLISTLLDPLIDNNIRLEPDTMAALTFMLLRRRDWDAVSQLLRPRLGSYDMEERTQIRKSLTKFIMDFSQSDDVAWEAYNLLKVAFPETGVSVRTDIMWSFFRRNRSDLACLVFGHMRQAESFAQRPKPDTYRRCFLGIARTADRENLELVHNMLKLDLEVDLTTRVRNALMLAYARCEMPEKAMEIFKEILRSEEGPSRHTITIFFRVCETHPMGVSEAIKMMQKAKLLEIKIDRRMYNAYIRALAAQSEFDRAVEAIEKMQSEIGLGPTRATIGQFYNLSPHQHIKDQVEAWAKQRYPDLWAQLETYSRTEYEDGWRIDGIDDHNPV</sequence>
<comment type="caution">
    <text evidence="2">The sequence shown here is derived from an EMBL/GenBank/DDBJ whole genome shotgun (WGS) entry which is preliminary data.</text>
</comment>
<gene>
    <name evidence="2" type="ORF">T310_3601</name>
</gene>
<feature type="repeat" description="PPR" evidence="1">
    <location>
        <begin position="627"/>
        <end position="661"/>
    </location>
</feature>
<proteinExistence type="predicted"/>
<dbReference type="Proteomes" id="UP000053958">
    <property type="component" value="Unassembled WGS sequence"/>
</dbReference>
<dbReference type="AlphaFoldDB" id="A0A0F4YWC4"/>
<dbReference type="GeneID" id="25315950"/>
<dbReference type="OrthoDB" id="185373at2759"/>
<dbReference type="RefSeq" id="XP_013329007.1">
    <property type="nucleotide sequence ID" value="XM_013473553.1"/>
</dbReference>
<dbReference type="PANTHER" id="PTHR47939:SF5">
    <property type="entry name" value="PENTACOTRIPEPTIDE-REPEAT REGION OF PRORP DOMAIN-CONTAINING PROTEIN"/>
    <property type="match status" value="1"/>
</dbReference>
<dbReference type="PROSITE" id="PS51375">
    <property type="entry name" value="PPR"/>
    <property type="match status" value="1"/>
</dbReference>
<organism evidence="2 3">
    <name type="scientific">Rasamsonia emersonii (strain ATCC 16479 / CBS 393.64 / IMI 116815)</name>
    <dbReference type="NCBI Taxonomy" id="1408163"/>
    <lineage>
        <taxon>Eukaryota</taxon>
        <taxon>Fungi</taxon>
        <taxon>Dikarya</taxon>
        <taxon>Ascomycota</taxon>
        <taxon>Pezizomycotina</taxon>
        <taxon>Eurotiomycetes</taxon>
        <taxon>Eurotiomycetidae</taxon>
        <taxon>Eurotiales</taxon>
        <taxon>Trichocomaceae</taxon>
        <taxon>Rasamsonia</taxon>
    </lineage>
</organism>
<dbReference type="STRING" id="1408163.A0A0F4YWC4"/>
<dbReference type="InterPro" id="IPR002885">
    <property type="entry name" value="PPR_rpt"/>
</dbReference>
<keyword evidence="3" id="KW-1185">Reference proteome</keyword>
<dbReference type="PANTHER" id="PTHR47939">
    <property type="entry name" value="MEMBRANE-ASSOCIATED SALT-INDUCIBLE PROTEIN-LIKE"/>
    <property type="match status" value="1"/>
</dbReference>